<dbReference type="Proteomes" id="UP000682733">
    <property type="component" value="Unassembled WGS sequence"/>
</dbReference>
<dbReference type="InterPro" id="IPR011042">
    <property type="entry name" value="6-blade_b-propeller_TolB-like"/>
</dbReference>
<dbReference type="Proteomes" id="UP000663829">
    <property type="component" value="Unassembled WGS sequence"/>
</dbReference>
<proteinExistence type="predicted"/>
<evidence type="ECO:0000313" key="4">
    <source>
        <dbReference type="EMBL" id="CAF0963162.1"/>
    </source>
</evidence>
<reference evidence="5" key="1">
    <citation type="submission" date="2021-02" db="EMBL/GenBank/DDBJ databases">
        <authorList>
            <person name="Nowell W R."/>
        </authorList>
    </citation>
    <scope>NUCLEOTIDE SEQUENCE</scope>
</reference>
<protein>
    <recommendedName>
        <fullName evidence="3">SMP-30/Gluconolactonase/LRE-like region domain-containing protein</fullName>
    </recommendedName>
</protein>
<evidence type="ECO:0000256" key="1">
    <source>
        <dbReference type="ARBA" id="ARBA00022729"/>
    </source>
</evidence>
<accession>A0A814WZL9</accession>
<keyword evidence="1" id="KW-0732">Signal</keyword>
<dbReference type="Proteomes" id="UP000681722">
    <property type="component" value="Unassembled WGS sequence"/>
</dbReference>
<dbReference type="CDD" id="cd05819">
    <property type="entry name" value="NHL"/>
    <property type="match status" value="1"/>
</dbReference>
<evidence type="ECO:0000313" key="8">
    <source>
        <dbReference type="Proteomes" id="UP000663829"/>
    </source>
</evidence>
<organism evidence="5 8">
    <name type="scientific">Didymodactylos carnosus</name>
    <dbReference type="NCBI Taxonomy" id="1234261"/>
    <lineage>
        <taxon>Eukaryota</taxon>
        <taxon>Metazoa</taxon>
        <taxon>Spiralia</taxon>
        <taxon>Gnathifera</taxon>
        <taxon>Rotifera</taxon>
        <taxon>Eurotatoria</taxon>
        <taxon>Bdelloidea</taxon>
        <taxon>Philodinida</taxon>
        <taxon>Philodinidae</taxon>
        <taxon>Didymodactylos</taxon>
    </lineage>
</organism>
<dbReference type="OrthoDB" id="6103317at2759"/>
<dbReference type="Proteomes" id="UP000677228">
    <property type="component" value="Unassembled WGS sequence"/>
</dbReference>
<dbReference type="InterPro" id="IPR013658">
    <property type="entry name" value="SGL"/>
</dbReference>
<keyword evidence="2" id="KW-0325">Glycoprotein</keyword>
<dbReference type="AlphaFoldDB" id="A0A814WZL9"/>
<dbReference type="EMBL" id="CAJOBA010005191">
    <property type="protein sequence ID" value="CAF3735790.1"/>
    <property type="molecule type" value="Genomic_DNA"/>
</dbReference>
<dbReference type="PANTHER" id="PTHR10680:SF14">
    <property type="entry name" value="PEPTIDYL-GLYCINE ALPHA-AMIDATING MONOOXYGENASE"/>
    <property type="match status" value="1"/>
</dbReference>
<evidence type="ECO:0000313" key="5">
    <source>
        <dbReference type="EMBL" id="CAF1212431.1"/>
    </source>
</evidence>
<dbReference type="Gene3D" id="2.120.10.30">
    <property type="entry name" value="TolB, C-terminal domain"/>
    <property type="match status" value="2"/>
</dbReference>
<gene>
    <name evidence="5" type="ORF">GPM918_LOCUS24280</name>
    <name evidence="4" type="ORF">OVA965_LOCUS12742</name>
    <name evidence="7" type="ORF">SRO942_LOCUS24281</name>
    <name evidence="6" type="ORF">TMI583_LOCUS12748</name>
</gene>
<comment type="caution">
    <text evidence="5">The sequence shown here is derived from an EMBL/GenBank/DDBJ whole genome shotgun (WGS) entry which is preliminary data.</text>
</comment>
<evidence type="ECO:0000259" key="3">
    <source>
        <dbReference type="Pfam" id="PF08450"/>
    </source>
</evidence>
<feature type="domain" description="SMP-30/Gluconolactonase/LRE-like region" evidence="3">
    <location>
        <begin position="33"/>
        <end position="237"/>
    </location>
</feature>
<dbReference type="SUPFAM" id="SSF101898">
    <property type="entry name" value="NHL repeat"/>
    <property type="match status" value="1"/>
</dbReference>
<sequence>MWNSSPTIVAGGNGIGQNQNQLSTMVLDIDIDQNQTLYIADSWNQRVLKWSTGSLHGVSLNVGVLTPKAIFLTSDSYMYVASFNEVYKWSIDTAMITEPIRVVVDDANYQDLFVDTSGSVYVSDAKNHRVIRWDRNWFLFGQVVAGGKNKGSALNQLNSPTAIYVDSGATVYIADEINNRIVKWQNGAKEGEIVLGGTTDLKANETLQNPTSLTMDRYGNLYVGDAYRIQKFKPRDKHGQLLFDGKRGSSQITQLLRPLGLRYDAYGNLYVADSRNAQILKFSCIQ</sequence>
<name>A0A814WZL9_9BILA</name>
<dbReference type="Pfam" id="PF08450">
    <property type="entry name" value="SGL"/>
    <property type="match status" value="1"/>
</dbReference>
<dbReference type="EMBL" id="CAJOBC010008999">
    <property type="protein sequence ID" value="CAF3976441.1"/>
    <property type="molecule type" value="Genomic_DNA"/>
</dbReference>
<dbReference type="GO" id="GO:0005576">
    <property type="term" value="C:extracellular region"/>
    <property type="evidence" value="ECO:0007669"/>
    <property type="project" value="TreeGrafter"/>
</dbReference>
<evidence type="ECO:0000313" key="7">
    <source>
        <dbReference type="EMBL" id="CAF3976441.1"/>
    </source>
</evidence>
<evidence type="ECO:0000313" key="6">
    <source>
        <dbReference type="EMBL" id="CAF3735790.1"/>
    </source>
</evidence>
<evidence type="ECO:0000256" key="2">
    <source>
        <dbReference type="ARBA" id="ARBA00023180"/>
    </source>
</evidence>
<dbReference type="EMBL" id="CAJNOK010005185">
    <property type="protein sequence ID" value="CAF0963162.1"/>
    <property type="molecule type" value="Genomic_DNA"/>
</dbReference>
<dbReference type="EMBL" id="CAJNOQ010008997">
    <property type="protein sequence ID" value="CAF1212431.1"/>
    <property type="molecule type" value="Genomic_DNA"/>
</dbReference>
<keyword evidence="8" id="KW-1185">Reference proteome</keyword>
<dbReference type="PANTHER" id="PTHR10680">
    <property type="entry name" value="PEPTIDYL-GLYCINE ALPHA-AMIDATING MONOOXYGENASE"/>
    <property type="match status" value="1"/>
</dbReference>